<dbReference type="SUPFAM" id="SSF53955">
    <property type="entry name" value="Lysozyme-like"/>
    <property type="match status" value="1"/>
</dbReference>
<keyword evidence="2" id="KW-0732">Signal</keyword>
<evidence type="ECO:0000313" key="4">
    <source>
        <dbReference type="EMBL" id="SFX62904.1"/>
    </source>
</evidence>
<evidence type="ECO:0000256" key="2">
    <source>
        <dbReference type="SAM" id="SignalP"/>
    </source>
</evidence>
<keyword evidence="5" id="KW-1185">Reference proteome</keyword>
<dbReference type="GO" id="GO:0008933">
    <property type="term" value="F:peptidoglycan lytic transglycosylase activity"/>
    <property type="evidence" value="ECO:0007669"/>
    <property type="project" value="TreeGrafter"/>
</dbReference>
<feature type="chain" id="PRO_5012543649" evidence="2">
    <location>
        <begin position="21"/>
        <end position="324"/>
    </location>
</feature>
<dbReference type="NCBIfam" id="TIGR02282">
    <property type="entry name" value="MltB"/>
    <property type="match status" value="1"/>
</dbReference>
<dbReference type="RefSeq" id="WP_072326645.1">
    <property type="nucleotide sequence ID" value="NZ_FPJW01000008.1"/>
</dbReference>
<evidence type="ECO:0000256" key="1">
    <source>
        <dbReference type="PIRSR" id="PIRSR611757-1"/>
    </source>
</evidence>
<protein>
    <submittedName>
        <fullName evidence="4">Membrane-bound lytic murein transglycosylase B</fullName>
    </submittedName>
</protein>
<feature type="signal peptide" evidence="2">
    <location>
        <begin position="1"/>
        <end position="20"/>
    </location>
</feature>
<dbReference type="EMBL" id="FPJW01000008">
    <property type="protein sequence ID" value="SFX62904.1"/>
    <property type="molecule type" value="Genomic_DNA"/>
</dbReference>
<dbReference type="InterPro" id="IPR011757">
    <property type="entry name" value="Lytic_transglycosylase_MltB"/>
</dbReference>
<sequence>MLVLRFSLLLLLLLAFGVHASVYDPAQRKDVAEFINEMVRDQGMDRQHLESLFSEARKRQDILDLIARPAERVLQWHEYREIFVTRQRIEAGRRFMEQYAEALQRAEREYGVPPEIITSIIGVETFYGRNKGRHRVIDALATLTFDYPPRAPFFRGQLVEFLHLTQRHELNPRLPMGSYAGAMGYPQFIPTSYRDFAVDFDGDGFADIWTNPVDAIGSVGSYFKAHGWRAGEPVVMPFRLAANAELPELRINRFNLQPMAELRKAGVQPNRPLADDVRALPMAFALQEGELHLLGLQNFYVITRYNHSRMYALAVTELAEALRN</sequence>
<dbReference type="GO" id="GO:0009253">
    <property type="term" value="P:peptidoglycan catabolic process"/>
    <property type="evidence" value="ECO:0007669"/>
    <property type="project" value="TreeGrafter"/>
</dbReference>
<name>A0A1K1YM79_9GAMM</name>
<dbReference type="STRING" id="1122209.SAMN02745752_02313"/>
<dbReference type="FunFam" id="1.10.8.350:FF:000001">
    <property type="entry name" value="Lytic murein transglycosylase B"/>
    <property type="match status" value="1"/>
</dbReference>
<dbReference type="CDD" id="cd13399">
    <property type="entry name" value="Slt35-like"/>
    <property type="match status" value="1"/>
</dbReference>
<dbReference type="Gene3D" id="1.10.8.350">
    <property type="entry name" value="Bacterial muramidase"/>
    <property type="match status" value="1"/>
</dbReference>
<evidence type="ECO:0000313" key="5">
    <source>
        <dbReference type="Proteomes" id="UP000182350"/>
    </source>
</evidence>
<proteinExistence type="predicted"/>
<dbReference type="InterPro" id="IPR031304">
    <property type="entry name" value="SLT_2"/>
</dbReference>
<feature type="active site" evidence="1">
    <location>
        <position position="124"/>
    </location>
</feature>
<dbReference type="Pfam" id="PF13406">
    <property type="entry name" value="SLT_2"/>
    <property type="match status" value="1"/>
</dbReference>
<dbReference type="PANTHER" id="PTHR30163:SF9">
    <property type="entry name" value="MEMBRANE-BOUND LYTIC MUREIN TRANSGLYCOSYLASE B"/>
    <property type="match status" value="1"/>
</dbReference>
<dbReference type="OrthoDB" id="9772911at2"/>
<dbReference type="Proteomes" id="UP000182350">
    <property type="component" value="Unassembled WGS sequence"/>
</dbReference>
<accession>A0A1K1YM79</accession>
<dbReference type="InterPro" id="IPR023346">
    <property type="entry name" value="Lysozyme-like_dom_sf"/>
</dbReference>
<reference evidence="4 5" key="1">
    <citation type="submission" date="2016-11" db="EMBL/GenBank/DDBJ databases">
        <authorList>
            <person name="Jaros S."/>
            <person name="Januszkiewicz K."/>
            <person name="Wedrychowicz H."/>
        </authorList>
    </citation>
    <scope>NUCLEOTIDE SEQUENCE [LARGE SCALE GENOMIC DNA]</scope>
    <source>
        <strain evidence="4 5">DSM 21637</strain>
    </source>
</reference>
<dbReference type="Gene3D" id="1.10.530.10">
    <property type="match status" value="1"/>
</dbReference>
<dbReference type="InterPro" id="IPR043426">
    <property type="entry name" value="MltB-like"/>
</dbReference>
<dbReference type="PANTHER" id="PTHR30163">
    <property type="entry name" value="MEMBRANE-BOUND LYTIC MUREIN TRANSGLYCOSYLASE B"/>
    <property type="match status" value="1"/>
</dbReference>
<feature type="domain" description="Transglycosylase SLT" evidence="3">
    <location>
        <begin position="28"/>
        <end position="320"/>
    </location>
</feature>
<organism evidence="4 5">
    <name type="scientific">Marinospirillum alkaliphilum DSM 21637</name>
    <dbReference type="NCBI Taxonomy" id="1122209"/>
    <lineage>
        <taxon>Bacteria</taxon>
        <taxon>Pseudomonadati</taxon>
        <taxon>Pseudomonadota</taxon>
        <taxon>Gammaproteobacteria</taxon>
        <taxon>Oceanospirillales</taxon>
        <taxon>Oceanospirillaceae</taxon>
        <taxon>Marinospirillum</taxon>
    </lineage>
</organism>
<dbReference type="AlphaFoldDB" id="A0A1K1YM79"/>
<gene>
    <name evidence="4" type="ORF">SAMN02745752_02313</name>
</gene>
<evidence type="ECO:0000259" key="3">
    <source>
        <dbReference type="Pfam" id="PF13406"/>
    </source>
</evidence>